<name>A0ABU8DLP1_ERWAP</name>
<comment type="caution">
    <text evidence="1">The sequence shown here is derived from an EMBL/GenBank/DDBJ whole genome shotgun (WGS) entry which is preliminary data.</text>
</comment>
<organism evidence="1 2">
    <name type="scientific">Erwinia aphidicola</name>
    <dbReference type="NCBI Taxonomy" id="68334"/>
    <lineage>
        <taxon>Bacteria</taxon>
        <taxon>Pseudomonadati</taxon>
        <taxon>Pseudomonadota</taxon>
        <taxon>Gammaproteobacteria</taxon>
        <taxon>Enterobacterales</taxon>
        <taxon>Erwiniaceae</taxon>
        <taxon>Erwinia</taxon>
    </lineage>
</organism>
<sequence>MNTVRMYTASHLHAVGISCLLKSVKWRLDDINKTQLHNIHDNDFYLFVLAGLSLSNLLNRIRWIQSVSTILKHPVLIIHCGIPSTILAQLDGCNIILCESTRSIEVMREVIKSWFLADKIGYKNAYKKNKLNSKEWAVLITYLQVKDMLLTAIITERKIKTAYTNRQNAITKLGFLHVNELIRATSVCAKR</sequence>
<gene>
    <name evidence="1" type="ORF">V8N49_22605</name>
</gene>
<dbReference type="PROSITE" id="PS51257">
    <property type="entry name" value="PROKAR_LIPOPROTEIN"/>
    <property type="match status" value="1"/>
</dbReference>
<accession>A0ABU8DLP1</accession>
<evidence type="ECO:0000313" key="2">
    <source>
        <dbReference type="Proteomes" id="UP001306592"/>
    </source>
</evidence>
<proteinExistence type="predicted"/>
<dbReference type="RefSeq" id="WP_336204083.1">
    <property type="nucleotide sequence ID" value="NZ_JBANEI010000027.1"/>
</dbReference>
<evidence type="ECO:0008006" key="3">
    <source>
        <dbReference type="Google" id="ProtNLM"/>
    </source>
</evidence>
<reference evidence="1 2" key="1">
    <citation type="submission" date="2024-02" db="EMBL/GenBank/DDBJ databases">
        <title>First report Erwinia aphidicola in onion in Chile.</title>
        <authorList>
            <person name="Valenzuela M."/>
            <person name="Pena M."/>
            <person name="Dutta B."/>
        </authorList>
    </citation>
    <scope>NUCLEOTIDE SEQUENCE [LARGE SCALE GENOMIC DNA]</scope>
    <source>
        <strain evidence="1 2">QCJ3A</strain>
    </source>
</reference>
<dbReference type="Proteomes" id="UP001306592">
    <property type="component" value="Unassembled WGS sequence"/>
</dbReference>
<protein>
    <recommendedName>
        <fullName evidence="3">Regulatory LuxR family protein</fullName>
    </recommendedName>
</protein>
<evidence type="ECO:0000313" key="1">
    <source>
        <dbReference type="EMBL" id="MEI2684419.1"/>
    </source>
</evidence>
<keyword evidence="2" id="KW-1185">Reference proteome</keyword>
<dbReference type="EMBL" id="JBANEI010000027">
    <property type="protein sequence ID" value="MEI2684419.1"/>
    <property type="molecule type" value="Genomic_DNA"/>
</dbReference>